<feature type="transmembrane region" description="Helical" evidence="1">
    <location>
        <begin position="47"/>
        <end position="69"/>
    </location>
</feature>
<feature type="transmembrane region" description="Helical" evidence="1">
    <location>
        <begin position="140"/>
        <end position="161"/>
    </location>
</feature>
<dbReference type="EMBL" id="UINC01026235">
    <property type="protein sequence ID" value="SVB03319.1"/>
    <property type="molecule type" value="Genomic_DNA"/>
</dbReference>
<keyword evidence="1" id="KW-0472">Membrane</keyword>
<feature type="transmembrane region" description="Helical" evidence="1">
    <location>
        <begin position="6"/>
        <end position="27"/>
    </location>
</feature>
<proteinExistence type="predicted"/>
<sequence>KWPRNYIQIGLGLALGIAAVTFVMQLLGVELVSNLAGESLKLTGSKLYTGMAGTFVMGALMTLGVGMYAPTMIMVSMLGMNPVVSFPIMMGSCAFLMPTASIRFMHSNAYTLRPALGLALGGIPGVLVGALVIKEMPLDLMRWLVVVVVAYTSFAMLRSAYIGRLPNTEKA</sequence>
<evidence type="ECO:0000256" key="1">
    <source>
        <dbReference type="SAM" id="Phobius"/>
    </source>
</evidence>
<feature type="transmembrane region" description="Helical" evidence="1">
    <location>
        <begin position="116"/>
        <end position="134"/>
    </location>
</feature>
<keyword evidence="1" id="KW-1133">Transmembrane helix</keyword>
<reference evidence="2" key="1">
    <citation type="submission" date="2018-05" db="EMBL/GenBank/DDBJ databases">
        <authorList>
            <person name="Lanie J.A."/>
            <person name="Ng W.-L."/>
            <person name="Kazmierczak K.M."/>
            <person name="Andrzejewski T.M."/>
            <person name="Davidsen T.M."/>
            <person name="Wayne K.J."/>
            <person name="Tettelin H."/>
            <person name="Glass J.I."/>
            <person name="Rusch D."/>
            <person name="Podicherti R."/>
            <person name="Tsui H.-C.T."/>
            <person name="Winkler M.E."/>
        </authorList>
    </citation>
    <scope>NUCLEOTIDE SEQUENCE</scope>
</reference>
<keyword evidence="1" id="KW-0812">Transmembrane</keyword>
<gene>
    <name evidence="2" type="ORF">METZ01_LOCUS156173</name>
</gene>
<evidence type="ECO:0008006" key="3">
    <source>
        <dbReference type="Google" id="ProtNLM"/>
    </source>
</evidence>
<name>A0A382API9_9ZZZZ</name>
<feature type="non-terminal residue" evidence="2">
    <location>
        <position position="1"/>
    </location>
</feature>
<dbReference type="PANTHER" id="PTHR43483">
    <property type="entry name" value="MEMBRANE TRANSPORTER PROTEIN HI_0806-RELATED"/>
    <property type="match status" value="1"/>
</dbReference>
<dbReference type="PANTHER" id="PTHR43483:SF3">
    <property type="entry name" value="MEMBRANE TRANSPORTER PROTEIN HI_0806-RELATED"/>
    <property type="match status" value="1"/>
</dbReference>
<organism evidence="2">
    <name type="scientific">marine metagenome</name>
    <dbReference type="NCBI Taxonomy" id="408172"/>
    <lineage>
        <taxon>unclassified sequences</taxon>
        <taxon>metagenomes</taxon>
        <taxon>ecological metagenomes</taxon>
    </lineage>
</organism>
<accession>A0A382API9</accession>
<evidence type="ECO:0000313" key="2">
    <source>
        <dbReference type="EMBL" id="SVB03319.1"/>
    </source>
</evidence>
<protein>
    <recommendedName>
        <fullName evidence="3">Membrane transporter protein</fullName>
    </recommendedName>
</protein>
<dbReference type="AlphaFoldDB" id="A0A382API9"/>
<feature type="transmembrane region" description="Helical" evidence="1">
    <location>
        <begin position="84"/>
        <end position="104"/>
    </location>
</feature>